<dbReference type="GO" id="GO:0045719">
    <property type="term" value="P:negative regulation of glycogen biosynthetic process"/>
    <property type="evidence" value="ECO:0007669"/>
    <property type="project" value="TreeGrafter"/>
</dbReference>
<dbReference type="InterPro" id="IPR041611">
    <property type="entry name" value="SKICH"/>
</dbReference>
<keyword evidence="5" id="KW-1185">Reference proteome</keyword>
<dbReference type="SUPFAM" id="SSF56219">
    <property type="entry name" value="DNase I-like"/>
    <property type="match status" value="1"/>
</dbReference>
<feature type="compositionally biased region" description="Basic and acidic residues" evidence="2">
    <location>
        <begin position="302"/>
        <end position="312"/>
    </location>
</feature>
<evidence type="ECO:0000256" key="2">
    <source>
        <dbReference type="SAM" id="MobiDB-lite"/>
    </source>
</evidence>
<dbReference type="InterPro" id="IPR036691">
    <property type="entry name" value="Endo/exonu/phosph_ase_sf"/>
</dbReference>
<dbReference type="GO" id="GO:0004439">
    <property type="term" value="F:phosphatidylinositol-4,5-bisphosphate 5-phosphatase activity"/>
    <property type="evidence" value="ECO:0007669"/>
    <property type="project" value="TreeGrafter"/>
</dbReference>
<dbReference type="Gene3D" id="2.60.40.2840">
    <property type="match status" value="1"/>
</dbReference>
<dbReference type="PANTHER" id="PTHR11200">
    <property type="entry name" value="INOSITOL 5-PHOSPHATASE"/>
    <property type="match status" value="1"/>
</dbReference>
<dbReference type="GeneTree" id="ENSGT00940000156538"/>
<organism evidence="4 5">
    <name type="scientific">Cyprinus carpio carpio</name>
    <dbReference type="NCBI Taxonomy" id="630221"/>
    <lineage>
        <taxon>Eukaryota</taxon>
        <taxon>Metazoa</taxon>
        <taxon>Chordata</taxon>
        <taxon>Craniata</taxon>
        <taxon>Vertebrata</taxon>
        <taxon>Euteleostomi</taxon>
        <taxon>Actinopterygii</taxon>
        <taxon>Neopterygii</taxon>
        <taxon>Teleostei</taxon>
        <taxon>Ostariophysi</taxon>
        <taxon>Cypriniformes</taxon>
        <taxon>Cyprinidae</taxon>
        <taxon>Cyprininae</taxon>
        <taxon>Cyprinus</taxon>
    </lineage>
</organism>
<evidence type="ECO:0000313" key="4">
    <source>
        <dbReference type="Ensembl" id="ENSCCRP00000164414.1"/>
    </source>
</evidence>
<dbReference type="FunFam" id="2.60.40.2840:FF:000003">
    <property type="entry name" value="Phosphatidylinositol 4,5-bisphosphate 5-phosphatase A"/>
    <property type="match status" value="1"/>
</dbReference>
<dbReference type="InterPro" id="IPR000300">
    <property type="entry name" value="IPPc"/>
</dbReference>
<dbReference type="GO" id="GO:0046627">
    <property type="term" value="P:negative regulation of insulin receptor signaling pathway"/>
    <property type="evidence" value="ECO:0007669"/>
    <property type="project" value="TreeGrafter"/>
</dbReference>
<evidence type="ECO:0000256" key="1">
    <source>
        <dbReference type="ARBA" id="ARBA00005910"/>
    </source>
</evidence>
<reference evidence="4" key="1">
    <citation type="submission" date="2025-08" db="UniProtKB">
        <authorList>
            <consortium name="Ensembl"/>
        </authorList>
    </citation>
    <scope>IDENTIFICATION</scope>
</reference>
<dbReference type="OMA" id="WGLAWIN"/>
<reference evidence="4" key="2">
    <citation type="submission" date="2025-09" db="UniProtKB">
        <authorList>
            <consortium name="Ensembl"/>
        </authorList>
    </citation>
    <scope>IDENTIFICATION</scope>
</reference>
<dbReference type="FunFam" id="3.60.10.10:FF:000066">
    <property type="entry name" value="Inositol polyphosphate-5-phosphatase Kb"/>
    <property type="match status" value="1"/>
</dbReference>
<dbReference type="GO" id="GO:0051898">
    <property type="term" value="P:negative regulation of phosphatidylinositol 3-kinase/protein kinase B signal transduction"/>
    <property type="evidence" value="ECO:0007669"/>
    <property type="project" value="TreeGrafter"/>
</dbReference>
<dbReference type="SMART" id="SM00128">
    <property type="entry name" value="IPPc"/>
    <property type="match status" value="1"/>
</dbReference>
<dbReference type="GO" id="GO:0005783">
    <property type="term" value="C:endoplasmic reticulum"/>
    <property type="evidence" value="ECO:0007669"/>
    <property type="project" value="TreeGrafter"/>
</dbReference>
<dbReference type="InterPro" id="IPR046985">
    <property type="entry name" value="IP5"/>
</dbReference>
<dbReference type="AlphaFoldDB" id="A0A9J8C2X9"/>
<protein>
    <recommendedName>
        <fullName evidence="3">Inositol polyphosphate-related phosphatase domain-containing protein</fullName>
    </recommendedName>
</protein>
<feature type="region of interest" description="Disordered" evidence="2">
    <location>
        <begin position="288"/>
        <end position="312"/>
    </location>
</feature>
<proteinExistence type="inferred from homology"/>
<dbReference type="Ensembl" id="ENSCCRT00000155249.1">
    <property type="protein sequence ID" value="ENSCCRP00000164414.1"/>
    <property type="gene ID" value="ENSCCRG00000044379.2"/>
</dbReference>
<evidence type="ECO:0000259" key="3">
    <source>
        <dbReference type="SMART" id="SM00128"/>
    </source>
</evidence>
<dbReference type="Proteomes" id="UP001108240">
    <property type="component" value="Unplaced"/>
</dbReference>
<comment type="similarity">
    <text evidence="1">Belongs to the inositol 1,4,5-trisphosphate 5-phosphatase type II family.</text>
</comment>
<dbReference type="PANTHER" id="PTHR11200:SF117">
    <property type="entry name" value="INOSITOL POLYPHOSPHATE 5-PHOSPHATASE K"/>
    <property type="match status" value="1"/>
</dbReference>
<dbReference type="GO" id="GO:0034485">
    <property type="term" value="F:phosphatidylinositol-3,4,5-trisphosphate 5-phosphatase activity"/>
    <property type="evidence" value="ECO:0007669"/>
    <property type="project" value="TreeGrafter"/>
</dbReference>
<sequence length="566" mass="65632">MEDDLSQALNSVSLEQKDDKMDTFGLYVVTWNVATAEPPDDVNSLLQLNSPKKPDLYVIGLQEVKAAPLKFVTDLAFEDSWSHLFMNTLAPLGYIKVSSIRMQGLLLLFFSKLEHVPFIRDIQVTYTRTGLYGYWGNKGGVSIRLSFYGHMLCFLNCHLTAHMDYASQRVNEFESILDAQTFDTKNTPLILDHKVVFWFGDLNFRIEDHEMLFVKNCITNQQYNLLWSKDQLTMMKQKEATLQKFKEGPLDFQPSYKFDLHSDNYDTSGKKRKPAWCDRILWRVKPKSSLSEDANEDGQNQEDPKKQLEEQHKDEFPLKLSQEFYTSKMEYGISDHKPVIGIFRLELRKIYETPLVQVSAEGEWSANFDALITYSLLQTFPSSAWDWIGLYKVGFKSVSDYITYTWVKDYQVSFTKKLFQVYVNKDKIPVLGGECVLCYYSSNLQRIVGISKPFKEELDEIVSAWNCHRIRPTHNPCAPSGRPSIMFAVPSLYGVQNFLHPVEQTKLSICQEECLFKDYPCDEDVFQLCVELMAEHNRVMSDDVYEITDLYLQLRELILQGLDLED</sequence>
<dbReference type="Gene3D" id="3.60.10.10">
    <property type="entry name" value="Endonuclease/exonuclease/phosphatase"/>
    <property type="match status" value="1"/>
</dbReference>
<dbReference type="GO" id="GO:0005886">
    <property type="term" value="C:plasma membrane"/>
    <property type="evidence" value="ECO:0007669"/>
    <property type="project" value="TreeGrafter"/>
</dbReference>
<evidence type="ECO:0000313" key="5">
    <source>
        <dbReference type="Proteomes" id="UP001108240"/>
    </source>
</evidence>
<dbReference type="Pfam" id="PF22669">
    <property type="entry name" value="Exo_endo_phos2"/>
    <property type="match status" value="1"/>
</dbReference>
<dbReference type="GO" id="GO:0001726">
    <property type="term" value="C:ruffle"/>
    <property type="evidence" value="ECO:0007669"/>
    <property type="project" value="TreeGrafter"/>
</dbReference>
<accession>A0A9J8C2X9</accession>
<dbReference type="Pfam" id="PF17751">
    <property type="entry name" value="SKICH"/>
    <property type="match status" value="1"/>
</dbReference>
<feature type="domain" description="Inositol polyphosphate-related phosphatase" evidence="3">
    <location>
        <begin position="22"/>
        <end position="351"/>
    </location>
</feature>
<dbReference type="CDD" id="cd09094">
    <property type="entry name" value="INPP5c_INPP5J-like"/>
    <property type="match status" value="1"/>
</dbReference>
<dbReference type="GO" id="GO:0046856">
    <property type="term" value="P:phosphatidylinositol dephosphorylation"/>
    <property type="evidence" value="ECO:0007669"/>
    <property type="project" value="InterPro"/>
</dbReference>
<name>A0A9J8C2X9_CYPCA</name>
<dbReference type="GO" id="GO:0016312">
    <property type="term" value="F:inositol bisphosphate phosphatase activity"/>
    <property type="evidence" value="ECO:0007669"/>
    <property type="project" value="TreeGrafter"/>
</dbReference>